<feature type="domain" description="Zn(2)-C6 fungal-type" evidence="9">
    <location>
        <begin position="78"/>
        <end position="107"/>
    </location>
</feature>
<dbReference type="PANTHER" id="PTHR47540:SF1">
    <property type="entry name" value="ACTIVATOR OF STRESS GENES 1-RELATED"/>
    <property type="match status" value="1"/>
</dbReference>
<feature type="compositionally biased region" description="Polar residues" evidence="8">
    <location>
        <begin position="780"/>
        <end position="796"/>
    </location>
</feature>
<evidence type="ECO:0000256" key="3">
    <source>
        <dbReference type="ARBA" id="ARBA00022833"/>
    </source>
</evidence>
<dbReference type="PANTHER" id="PTHR47540">
    <property type="entry name" value="THIAMINE REPRESSIBLE GENES REGULATORY PROTEIN THI5"/>
    <property type="match status" value="1"/>
</dbReference>
<dbReference type="GO" id="GO:0045944">
    <property type="term" value="P:positive regulation of transcription by RNA polymerase II"/>
    <property type="evidence" value="ECO:0007669"/>
    <property type="project" value="TreeGrafter"/>
</dbReference>
<feature type="compositionally biased region" description="Low complexity" evidence="8">
    <location>
        <begin position="173"/>
        <end position="187"/>
    </location>
</feature>
<dbReference type="GeneID" id="66990963"/>
<comment type="subcellular location">
    <subcellularLocation>
        <location evidence="1">Nucleus</location>
    </subcellularLocation>
</comment>
<feature type="region of interest" description="Disordered" evidence="8">
    <location>
        <begin position="755"/>
        <end position="808"/>
    </location>
</feature>
<dbReference type="CDD" id="cd00067">
    <property type="entry name" value="GAL4"/>
    <property type="match status" value="1"/>
</dbReference>
<dbReference type="InterPro" id="IPR051711">
    <property type="entry name" value="Stress_Response_Reg"/>
</dbReference>
<dbReference type="RefSeq" id="XP_043144372.1">
    <property type="nucleotide sequence ID" value="XM_043288437.1"/>
</dbReference>
<feature type="compositionally biased region" description="Polar residues" evidence="8">
    <location>
        <begin position="755"/>
        <end position="767"/>
    </location>
</feature>
<dbReference type="SMART" id="SM00066">
    <property type="entry name" value="GAL4"/>
    <property type="match status" value="1"/>
</dbReference>
<evidence type="ECO:0000256" key="1">
    <source>
        <dbReference type="ARBA" id="ARBA00004123"/>
    </source>
</evidence>
<gene>
    <name evidence="10" type="ORF">Aud_003487</name>
</gene>
<sequence>MAANSSPFAGALAGAPAETSNEDDPASASDTQFYNYDDSSSSALPVHPHDVTSGHGPLSDSKPKESLPMQKRRRVTRACDECRRKKIKCDGKQPCTHCTVYSYECTYDQPSNRRRNPAPQYVEALENRLHKAEALLRVVLPDLDLDDPRFDVHATEQMLAAIKKEKPQPPMPTASAPKPSTAPEPTTDAADGGAGDESLLESMVENSGCLDLDDQGHWDYHGHTSGIIFLRRLRKQLGASDMAVPSFRTRALSQMLDSPKSTSESPSDSSLPPTHDLPSRDVAQRLCHHALYEGCSLMRFVHEPSFFAMLDRIYDTPPEQFGNEENSFLPLLYIVMSVGCLFSDDGAGTLDIAGYEGAIGQGFQYFKAGRQLLDITDCRDLTSLQAVCFMVLFLQSSAKLSTCYSYVGIALRSALRLGLHRSVAADFNPIERELRKRIFWVVRKMDVYVSTLLGFPQMLSDDDIDQEYPLDVDGQFITKDGILPMPSDYTPLMAGANAHTRLSNIILKVVKYIYPVKNAQHRSKSDMRYMVSHSKIREIERDLQTWMEELPAALRPGTEVSPQLERIRQLLRISYAHVQVVMYRPFLHYVSSGSQARGVDRRSYACAAACVSVSRNIVHITTGMHKRGLLNGSFWFTMYTTYFAILSLIFFVLENPDSPTAKDGVLKDAMEGKNTLAGLAKKSLAADRCSQSLNSLFKNLPELLKNRQSSVKPVNLKRPAPAAVSRPAATLKNPQSAPEIAPLQRASTFPLQLLSRQSKAEASNTPKSLDDSHTLGSGKMHQSQVHTQVSTPTWVPSTPELPTDTTLTTPEPLIADQARATTTASPMPVMHSREPSSGQFSAQQLANPANLPDLMPIMFPSDDPFAYPTQPMSTLEDDHFRIDGLGLQSASQFGFDPSSRGLPSATSTDSPTGAVSTPKFDNFGSFPLFHNGTSTGINTALPHRITPQKQQAMNQARLQSPVSHGSTPGSGTEAVNSPDLVSIPNQNFMWQGYNFQPQAFPPDSSGPQQMPTTTESQGFSIGMNENNEMGAGIDMGFLPLDDIFGDPCRPNGTLANDDWIQWMNVGS</sequence>
<evidence type="ECO:0000256" key="5">
    <source>
        <dbReference type="ARBA" id="ARBA00023125"/>
    </source>
</evidence>
<feature type="compositionally biased region" description="Polar residues" evidence="8">
    <location>
        <begin position="904"/>
        <end position="915"/>
    </location>
</feature>
<organism evidence="10 11">
    <name type="scientific">Aspergillus udagawae</name>
    <dbReference type="NCBI Taxonomy" id="91492"/>
    <lineage>
        <taxon>Eukaryota</taxon>
        <taxon>Fungi</taxon>
        <taxon>Dikarya</taxon>
        <taxon>Ascomycota</taxon>
        <taxon>Pezizomycotina</taxon>
        <taxon>Eurotiomycetes</taxon>
        <taxon>Eurotiomycetidae</taxon>
        <taxon>Eurotiales</taxon>
        <taxon>Aspergillaceae</taxon>
        <taxon>Aspergillus</taxon>
        <taxon>Aspergillus subgen. Fumigati</taxon>
    </lineage>
</organism>
<dbReference type="GO" id="GO:0008270">
    <property type="term" value="F:zinc ion binding"/>
    <property type="evidence" value="ECO:0007669"/>
    <property type="project" value="InterPro"/>
</dbReference>
<keyword evidence="7" id="KW-0539">Nucleus</keyword>
<dbReference type="InterPro" id="IPR036864">
    <property type="entry name" value="Zn2-C6_fun-type_DNA-bd_sf"/>
</dbReference>
<evidence type="ECO:0000256" key="2">
    <source>
        <dbReference type="ARBA" id="ARBA00022723"/>
    </source>
</evidence>
<feature type="compositionally biased region" description="Low complexity" evidence="8">
    <location>
        <begin position="798"/>
        <end position="808"/>
    </location>
</feature>
<reference evidence="10" key="2">
    <citation type="submission" date="2021-01" db="EMBL/GenBank/DDBJ databases">
        <title>Pan-genome distribution and transcriptional activeness of fungal secondary metabolism genes in Aspergillus section Fumigati.</title>
        <authorList>
            <person name="Takahashi H."/>
            <person name="Umemura M."/>
            <person name="Ninomiya A."/>
            <person name="Kusuya Y."/>
            <person name="Urayama S."/>
            <person name="Shimizu M."/>
            <person name="Watanabe A."/>
            <person name="Kamei K."/>
            <person name="Yaguchi T."/>
            <person name="Hagiwara D."/>
        </authorList>
    </citation>
    <scope>NUCLEOTIDE SEQUENCE</scope>
    <source>
        <strain evidence="10">IFM 46973</strain>
    </source>
</reference>
<dbReference type="GO" id="GO:0000981">
    <property type="term" value="F:DNA-binding transcription factor activity, RNA polymerase II-specific"/>
    <property type="evidence" value="ECO:0007669"/>
    <property type="project" value="InterPro"/>
</dbReference>
<keyword evidence="4" id="KW-0805">Transcription regulation</keyword>
<name>A0A8E0QQI3_9EURO</name>
<feature type="compositionally biased region" description="Polar residues" evidence="8">
    <location>
        <begin position="28"/>
        <end position="43"/>
    </location>
</feature>
<comment type="caution">
    <text evidence="10">The sequence shown here is derived from an EMBL/GenBank/DDBJ whole genome shotgun (WGS) entry which is preliminary data.</text>
</comment>
<evidence type="ECO:0000313" key="10">
    <source>
        <dbReference type="EMBL" id="GIC87106.1"/>
    </source>
</evidence>
<dbReference type="Pfam" id="PF00172">
    <property type="entry name" value="Zn_clus"/>
    <property type="match status" value="1"/>
</dbReference>
<feature type="region of interest" description="Disordered" evidence="8">
    <location>
        <begin position="1"/>
        <end position="73"/>
    </location>
</feature>
<dbReference type="InterPro" id="IPR007219">
    <property type="entry name" value="XnlR_reg_dom"/>
</dbReference>
<evidence type="ECO:0000256" key="6">
    <source>
        <dbReference type="ARBA" id="ARBA00023163"/>
    </source>
</evidence>
<evidence type="ECO:0000256" key="8">
    <source>
        <dbReference type="SAM" id="MobiDB-lite"/>
    </source>
</evidence>
<feature type="region of interest" description="Disordered" evidence="8">
    <location>
        <begin position="893"/>
        <end position="916"/>
    </location>
</feature>
<dbReference type="Proteomes" id="UP000036893">
    <property type="component" value="Unassembled WGS sequence"/>
</dbReference>
<evidence type="ECO:0000256" key="7">
    <source>
        <dbReference type="ARBA" id="ARBA00023242"/>
    </source>
</evidence>
<dbReference type="GO" id="GO:0043565">
    <property type="term" value="F:sequence-specific DNA binding"/>
    <property type="evidence" value="ECO:0007669"/>
    <property type="project" value="TreeGrafter"/>
</dbReference>
<evidence type="ECO:0000256" key="4">
    <source>
        <dbReference type="ARBA" id="ARBA00023015"/>
    </source>
</evidence>
<dbReference type="Gene3D" id="4.10.240.10">
    <property type="entry name" value="Zn(2)-C6 fungal-type DNA-binding domain"/>
    <property type="match status" value="1"/>
</dbReference>
<feature type="region of interest" description="Disordered" evidence="8">
    <location>
        <begin position="948"/>
        <end position="977"/>
    </location>
</feature>
<accession>A0A8E0QQI3</accession>
<dbReference type="InterPro" id="IPR001138">
    <property type="entry name" value="Zn2Cys6_DnaBD"/>
</dbReference>
<dbReference type="CDD" id="cd12148">
    <property type="entry name" value="fungal_TF_MHR"/>
    <property type="match status" value="1"/>
</dbReference>
<evidence type="ECO:0000313" key="11">
    <source>
        <dbReference type="Proteomes" id="UP000036893"/>
    </source>
</evidence>
<feature type="region of interest" description="Disordered" evidence="8">
    <location>
        <begin position="161"/>
        <end position="195"/>
    </location>
</feature>
<feature type="region of interest" description="Disordered" evidence="8">
    <location>
        <begin position="254"/>
        <end position="278"/>
    </location>
</feature>
<reference evidence="10" key="1">
    <citation type="journal article" date="2015" name="Genome Announc.">
        <title>Draft Genome Sequence of the Pathogenic Filamentous Fungus Aspergillus udagawae Strain IFM 46973T.</title>
        <authorList>
            <person name="Kusuya Y."/>
            <person name="Takahashi-Nakaguchi A."/>
            <person name="Takahashi H."/>
            <person name="Yaguchi T."/>
        </authorList>
    </citation>
    <scope>NUCLEOTIDE SEQUENCE</scope>
    <source>
        <strain evidence="10">IFM 46973</strain>
    </source>
</reference>
<dbReference type="PROSITE" id="PS50048">
    <property type="entry name" value="ZN2_CY6_FUNGAL_2"/>
    <property type="match status" value="1"/>
</dbReference>
<proteinExistence type="predicted"/>
<dbReference type="PROSITE" id="PS00463">
    <property type="entry name" value="ZN2_CY6_FUNGAL_1"/>
    <property type="match status" value="1"/>
</dbReference>
<feature type="compositionally biased region" description="Low complexity" evidence="8">
    <location>
        <begin position="256"/>
        <end position="274"/>
    </location>
</feature>
<dbReference type="GO" id="GO:0005634">
    <property type="term" value="C:nucleus"/>
    <property type="evidence" value="ECO:0007669"/>
    <property type="project" value="UniProtKB-SubCell"/>
</dbReference>
<dbReference type="SMART" id="SM00906">
    <property type="entry name" value="Fungal_trans"/>
    <property type="match status" value="1"/>
</dbReference>
<feature type="region of interest" description="Disordered" evidence="8">
    <location>
        <begin position="715"/>
        <end position="742"/>
    </location>
</feature>
<keyword evidence="6" id="KW-0804">Transcription</keyword>
<protein>
    <recommendedName>
        <fullName evidence="9">Zn(2)-C6 fungal-type domain-containing protein</fullName>
    </recommendedName>
</protein>
<feature type="compositionally biased region" description="Polar residues" evidence="8">
    <location>
        <begin position="948"/>
        <end position="975"/>
    </location>
</feature>
<dbReference type="EMBL" id="BBXM02000002">
    <property type="protein sequence ID" value="GIC87106.1"/>
    <property type="molecule type" value="Genomic_DNA"/>
</dbReference>
<keyword evidence="3" id="KW-0862">Zinc</keyword>
<keyword evidence="2" id="KW-0479">Metal-binding</keyword>
<keyword evidence="5" id="KW-0238">DNA-binding</keyword>
<evidence type="ECO:0000259" key="9">
    <source>
        <dbReference type="PROSITE" id="PS50048"/>
    </source>
</evidence>
<feature type="compositionally biased region" description="Low complexity" evidence="8">
    <location>
        <begin position="718"/>
        <end position="729"/>
    </location>
</feature>
<dbReference type="GO" id="GO:0006351">
    <property type="term" value="P:DNA-templated transcription"/>
    <property type="evidence" value="ECO:0007669"/>
    <property type="project" value="InterPro"/>
</dbReference>
<dbReference type="Pfam" id="PF04082">
    <property type="entry name" value="Fungal_trans"/>
    <property type="match status" value="1"/>
</dbReference>
<dbReference type="AlphaFoldDB" id="A0A8E0QQI3"/>
<dbReference type="SUPFAM" id="SSF57701">
    <property type="entry name" value="Zn2/Cys6 DNA-binding domain"/>
    <property type="match status" value="1"/>
</dbReference>